<dbReference type="Gene3D" id="3.10.350.10">
    <property type="entry name" value="LysM domain"/>
    <property type="match status" value="3"/>
</dbReference>
<evidence type="ECO:0000259" key="4">
    <source>
        <dbReference type="PROSITE" id="PS51782"/>
    </source>
</evidence>
<dbReference type="AlphaFoldDB" id="A0A1I1QIR9"/>
<dbReference type="SMART" id="SM00257">
    <property type="entry name" value="LysM"/>
    <property type="match status" value="4"/>
</dbReference>
<dbReference type="Gene3D" id="3.40.50.2300">
    <property type="match status" value="2"/>
</dbReference>
<dbReference type="Proteomes" id="UP000199439">
    <property type="component" value="Unassembled WGS sequence"/>
</dbReference>
<keyword evidence="2 3" id="KW-0732">Signal</keyword>
<feature type="domain" description="LysM" evidence="4">
    <location>
        <begin position="88"/>
        <end position="132"/>
    </location>
</feature>
<feature type="domain" description="LysM" evidence="4">
    <location>
        <begin position="25"/>
        <end position="68"/>
    </location>
</feature>
<dbReference type="PANTHER" id="PTHR33734">
    <property type="entry name" value="LYSM DOMAIN-CONTAINING GPI-ANCHORED PROTEIN 2"/>
    <property type="match status" value="1"/>
</dbReference>
<sequence>MNRFLLVLFLVLAFGFTTVQAQNFSTHQVKNGETVEGIAKRYFVTPSDIYKLNPDAKKALKPNTVLIIPISKANRPKVTVDKQLVGFTEHKTKRKETLYSLAKKYKISEDDIKKHNKFLYANPLKKGDKLQIPQFKITETVEEVATTKTYTVKPKEGKWRIAYKFGITVDELEALNPNMPAVLNEGATINVPNLEAKEQKQYDEKYSYYKVLPKEGFYRLKLKLGLEQAEIEALNPGLKETGLKSGMILKIPYTTNTNAVTANTDAAVTTMQEGEASDLTTSVSNYDTKHIAVMLPFRMHRVDFDSVSDMKSSLKRDPYLDVSLDFHSGVLMALDSLKTLGVNLKVDVYDTRYEVSEVSRILRENNFENVDAVIGPLTPASFNKVALELKPYNVPVISPIGTNLKLHDNVFQSRPSNDLLKDKVVNYVKSDSKASNIVIITDSKNISIANSLKQEFNKAKIVYSRKNKEGKDEFFVTKADIEGALKPGKNMVFLETQNEGYASNVTSVLASLNNKVNPEQVDAKATEIILLTTNINSAFEGDQINNSHLSNLQFHFASASKEYSENDNNSFVKAYEKQYNITPNKRAVKGFDLTMDVVLRLVSSTDLYASVINAPLTEYVENKFAYKKKLFGGYYNDSVYLVKYDDLTIVEVK</sequence>
<gene>
    <name evidence="5" type="ORF">SAMN04487987_106193</name>
</gene>
<evidence type="ECO:0000313" key="5">
    <source>
        <dbReference type="EMBL" id="SFD21907.1"/>
    </source>
</evidence>
<dbReference type="PROSITE" id="PS51782">
    <property type="entry name" value="LYSM"/>
    <property type="match status" value="3"/>
</dbReference>
<feature type="domain" description="LysM" evidence="4">
    <location>
        <begin position="148"/>
        <end position="191"/>
    </location>
</feature>
<feature type="signal peptide" evidence="3">
    <location>
        <begin position="1"/>
        <end position="21"/>
    </location>
</feature>
<dbReference type="Pfam" id="PF13458">
    <property type="entry name" value="Peripla_BP_6"/>
    <property type="match status" value="1"/>
</dbReference>
<dbReference type="SUPFAM" id="SSF53822">
    <property type="entry name" value="Periplasmic binding protein-like I"/>
    <property type="match status" value="1"/>
</dbReference>
<dbReference type="EMBL" id="FOMI01000006">
    <property type="protein sequence ID" value="SFD21907.1"/>
    <property type="molecule type" value="Genomic_DNA"/>
</dbReference>
<evidence type="ECO:0000256" key="3">
    <source>
        <dbReference type="SAM" id="SignalP"/>
    </source>
</evidence>
<protein>
    <submittedName>
        <fullName evidence="5">LysM domain-containing protein</fullName>
    </submittedName>
</protein>
<comment type="similarity">
    <text evidence="1">Belongs to the leucine-binding protein family.</text>
</comment>
<dbReference type="SUPFAM" id="SSF54106">
    <property type="entry name" value="LysM domain"/>
    <property type="match status" value="3"/>
</dbReference>
<dbReference type="STRING" id="870482.SAMN04487987_106193"/>
<keyword evidence="6" id="KW-1185">Reference proteome</keyword>
<dbReference type="Pfam" id="PF01476">
    <property type="entry name" value="LysM"/>
    <property type="match status" value="4"/>
</dbReference>
<reference evidence="6" key="1">
    <citation type="submission" date="2016-10" db="EMBL/GenBank/DDBJ databases">
        <authorList>
            <person name="Varghese N."/>
            <person name="Submissions S."/>
        </authorList>
    </citation>
    <scope>NUCLEOTIDE SEQUENCE [LARGE SCALE GENOMIC DNA]</scope>
    <source>
        <strain evidence="6">DSM 25730</strain>
    </source>
</reference>
<dbReference type="InterPro" id="IPR018392">
    <property type="entry name" value="LysM"/>
</dbReference>
<evidence type="ECO:0000313" key="6">
    <source>
        <dbReference type="Proteomes" id="UP000199439"/>
    </source>
</evidence>
<dbReference type="PANTHER" id="PTHR33734:SF22">
    <property type="entry name" value="MEMBRANE-BOUND LYTIC MUREIN TRANSGLYCOSYLASE D"/>
    <property type="match status" value="1"/>
</dbReference>
<evidence type="ECO:0000256" key="2">
    <source>
        <dbReference type="ARBA" id="ARBA00022729"/>
    </source>
</evidence>
<dbReference type="OrthoDB" id="2149800at2"/>
<dbReference type="InterPro" id="IPR036779">
    <property type="entry name" value="LysM_dom_sf"/>
</dbReference>
<accession>A0A1I1QIR9</accession>
<organism evidence="5 6">
    <name type="scientific">Algibacter pectinivorans</name>
    <dbReference type="NCBI Taxonomy" id="870482"/>
    <lineage>
        <taxon>Bacteria</taxon>
        <taxon>Pseudomonadati</taxon>
        <taxon>Bacteroidota</taxon>
        <taxon>Flavobacteriia</taxon>
        <taxon>Flavobacteriales</taxon>
        <taxon>Flavobacteriaceae</taxon>
        <taxon>Algibacter</taxon>
    </lineage>
</organism>
<dbReference type="CDD" id="cd00118">
    <property type="entry name" value="LysM"/>
    <property type="match status" value="3"/>
</dbReference>
<dbReference type="RefSeq" id="WP_092851990.1">
    <property type="nucleotide sequence ID" value="NZ_FOMI01000006.1"/>
</dbReference>
<dbReference type="InterPro" id="IPR028081">
    <property type="entry name" value="Leu-bd"/>
</dbReference>
<evidence type="ECO:0000256" key="1">
    <source>
        <dbReference type="ARBA" id="ARBA00010062"/>
    </source>
</evidence>
<feature type="chain" id="PRO_5011515084" evidence="3">
    <location>
        <begin position="22"/>
        <end position="653"/>
    </location>
</feature>
<dbReference type="InterPro" id="IPR028082">
    <property type="entry name" value="Peripla_BP_I"/>
</dbReference>
<dbReference type="CDD" id="cd06268">
    <property type="entry name" value="PBP1_ABC_transporter_LIVBP-like"/>
    <property type="match status" value="1"/>
</dbReference>
<name>A0A1I1QIR9_9FLAO</name>
<proteinExistence type="inferred from homology"/>